<protein>
    <submittedName>
        <fullName evidence="2">Uncharacterized conserved protein YloU, alkaline shock protein (Asp23) family</fullName>
    </submittedName>
</protein>
<dbReference type="Proteomes" id="UP000199597">
    <property type="component" value="Chromosome I"/>
</dbReference>
<evidence type="ECO:0000313" key="3">
    <source>
        <dbReference type="Proteomes" id="UP000199597"/>
    </source>
</evidence>
<proteinExistence type="inferred from homology"/>
<dbReference type="STRING" id="1136497.SAMN04489752_0803"/>
<comment type="similarity">
    <text evidence="1">Belongs to the asp23 family.</text>
</comment>
<organism evidence="2 3">
    <name type="scientific">Brevibacterium siliguriense</name>
    <dbReference type="NCBI Taxonomy" id="1136497"/>
    <lineage>
        <taxon>Bacteria</taxon>
        <taxon>Bacillati</taxon>
        <taxon>Actinomycetota</taxon>
        <taxon>Actinomycetes</taxon>
        <taxon>Micrococcales</taxon>
        <taxon>Brevibacteriaceae</taxon>
        <taxon>Brevibacterium</taxon>
    </lineage>
</organism>
<name>A0A1H1NS31_9MICO</name>
<gene>
    <name evidence="2" type="ORF">SAMN04489752_0803</name>
</gene>
<evidence type="ECO:0000256" key="1">
    <source>
        <dbReference type="ARBA" id="ARBA00005721"/>
    </source>
</evidence>
<accession>A0A1H1NS31</accession>
<dbReference type="EMBL" id="LT629766">
    <property type="protein sequence ID" value="SDS01743.1"/>
    <property type="molecule type" value="Genomic_DNA"/>
</dbReference>
<dbReference type="AlphaFoldDB" id="A0A1H1NS31"/>
<evidence type="ECO:0000313" key="2">
    <source>
        <dbReference type="EMBL" id="SDS01743.1"/>
    </source>
</evidence>
<dbReference type="Pfam" id="PF03780">
    <property type="entry name" value="Asp23"/>
    <property type="match status" value="1"/>
</dbReference>
<reference evidence="3" key="1">
    <citation type="submission" date="2016-10" db="EMBL/GenBank/DDBJ databases">
        <authorList>
            <person name="Varghese N."/>
            <person name="Submissions S."/>
        </authorList>
    </citation>
    <scope>NUCLEOTIDE SEQUENCE [LARGE SCALE GENOMIC DNA]</scope>
    <source>
        <strain evidence="3">DSM 23676</strain>
    </source>
</reference>
<dbReference type="RefSeq" id="WP_092010209.1">
    <property type="nucleotide sequence ID" value="NZ_LT629766.1"/>
</dbReference>
<keyword evidence="3" id="KW-1185">Reference proteome</keyword>
<dbReference type="InterPro" id="IPR005531">
    <property type="entry name" value="Asp23"/>
</dbReference>
<dbReference type="OrthoDB" id="3217325at2"/>
<sequence>MAPKLDDAPARRGGLTIADKVVERTAGQVLKDLPGVGGTSSGLFGIGASSSLDTRPSVDVALSGRSCTLAVQLGLAYPTPIAEATEHVRTTLSSEVERLTGVTVRQVDIGVKWLAPDSAGANRGRNSLQ</sequence>